<dbReference type="RefSeq" id="WP_066080254.1">
    <property type="nucleotide sequence ID" value="NZ_JALXSQ010000031.1"/>
</dbReference>
<evidence type="ECO:0000256" key="1">
    <source>
        <dbReference type="SAM" id="Phobius"/>
    </source>
</evidence>
<dbReference type="Proteomes" id="UP001525379">
    <property type="component" value="Unassembled WGS sequence"/>
</dbReference>
<proteinExistence type="predicted"/>
<keyword evidence="3" id="KW-1185">Reference proteome</keyword>
<reference evidence="2 3" key="1">
    <citation type="submission" date="2022-04" db="EMBL/GenBank/DDBJ databases">
        <title>Human microbiome associated bacterial genomes.</title>
        <authorList>
            <person name="Sandstrom S."/>
            <person name="Salamzade R."/>
            <person name="Kalan L.R."/>
        </authorList>
    </citation>
    <scope>NUCLEOTIDE SEQUENCE [LARGE SCALE GENOMIC DNA]</scope>
    <source>
        <strain evidence="3">p3-SID1799</strain>
    </source>
</reference>
<evidence type="ECO:0000313" key="2">
    <source>
        <dbReference type="EMBL" id="MCT2043230.1"/>
    </source>
</evidence>
<sequence>MNPELVIGLILGVCALAYLVIALVDPERFS</sequence>
<feature type="transmembrane region" description="Helical" evidence="1">
    <location>
        <begin position="6"/>
        <end position="24"/>
    </location>
</feature>
<accession>A0ABT2HYN6</accession>
<comment type="caution">
    <text evidence="2">The sequence shown here is derived from an EMBL/GenBank/DDBJ whole genome shotgun (WGS) entry which is preliminary data.</text>
</comment>
<protein>
    <submittedName>
        <fullName evidence="2">Potassium-transporting ATPase subunit F</fullName>
    </submittedName>
</protein>
<organism evidence="2 3">
    <name type="scientific">Pseudoclavibacter albus</name>
    <dbReference type="NCBI Taxonomy" id="272241"/>
    <lineage>
        <taxon>Bacteria</taxon>
        <taxon>Bacillati</taxon>
        <taxon>Actinomycetota</taxon>
        <taxon>Actinomycetes</taxon>
        <taxon>Micrococcales</taxon>
        <taxon>Microbacteriaceae</taxon>
        <taxon>Pseudoclavibacter</taxon>
    </lineage>
</organism>
<evidence type="ECO:0000313" key="3">
    <source>
        <dbReference type="Proteomes" id="UP001525379"/>
    </source>
</evidence>
<keyword evidence="1" id="KW-0812">Transmembrane</keyword>
<name>A0ABT2HYN6_9MICO</name>
<keyword evidence="1" id="KW-1133">Transmembrane helix</keyword>
<gene>
    <name evidence="2" type="ORF">M3D15_07790</name>
</gene>
<dbReference type="Pfam" id="PF09604">
    <property type="entry name" value="Potass_KdpF"/>
    <property type="match status" value="1"/>
</dbReference>
<dbReference type="EMBL" id="JALXSQ010000031">
    <property type="protein sequence ID" value="MCT2043230.1"/>
    <property type="molecule type" value="Genomic_DNA"/>
</dbReference>
<keyword evidence="1" id="KW-0472">Membrane</keyword>
<dbReference type="InterPro" id="IPR011726">
    <property type="entry name" value="KdpF"/>
</dbReference>